<feature type="transmembrane region" description="Helical" evidence="1">
    <location>
        <begin position="373"/>
        <end position="395"/>
    </location>
</feature>
<dbReference type="GO" id="GO:0016020">
    <property type="term" value="C:membrane"/>
    <property type="evidence" value="ECO:0007669"/>
    <property type="project" value="InterPro"/>
</dbReference>
<proteinExistence type="predicted"/>
<dbReference type="EMBL" id="AMQM01004032">
    <property type="status" value="NOT_ANNOTATED_CDS"/>
    <property type="molecule type" value="Genomic_DNA"/>
</dbReference>
<dbReference type="PANTHER" id="PTHR18945">
    <property type="entry name" value="NEUROTRANSMITTER GATED ION CHANNEL"/>
    <property type="match status" value="1"/>
</dbReference>
<reference evidence="3 5" key="2">
    <citation type="journal article" date="2013" name="Nature">
        <title>Insights into bilaterian evolution from three spiralian genomes.</title>
        <authorList>
            <person name="Simakov O."/>
            <person name="Marletaz F."/>
            <person name="Cho S.J."/>
            <person name="Edsinger-Gonzales E."/>
            <person name="Havlak P."/>
            <person name="Hellsten U."/>
            <person name="Kuo D.H."/>
            <person name="Larsson T."/>
            <person name="Lv J."/>
            <person name="Arendt D."/>
            <person name="Savage R."/>
            <person name="Osoegawa K."/>
            <person name="de Jong P."/>
            <person name="Grimwood J."/>
            <person name="Chapman J.A."/>
            <person name="Shapiro H."/>
            <person name="Aerts A."/>
            <person name="Otillar R.P."/>
            <person name="Terry A.Y."/>
            <person name="Boore J.L."/>
            <person name="Grigoriev I.V."/>
            <person name="Lindberg D.R."/>
            <person name="Seaver E.C."/>
            <person name="Weisblat D.A."/>
            <person name="Putnam N.H."/>
            <person name="Rokhsar D.S."/>
        </authorList>
    </citation>
    <scope>NUCLEOTIDE SEQUENCE</scope>
</reference>
<dbReference type="eggNOG" id="KOG3644">
    <property type="taxonomic scope" value="Eukaryota"/>
</dbReference>
<sequence>MSKSLAAKRAVMRWKRNTIDTTDGLLKPQKRWEDIINAIVEQPLIVDRNDPIVSHRDEKVFVYMKAVFTKVGEINTTKENFYVEVFLQAKWREPRLDGQTNIIKSSIKWEEYWNPKIHIDNGVGEIKETIWPTVMFNANGEALICERRKVKGCYSETMELQEFPFDTQDLNMTVVSERNCNEIGFLNDIEHSLISQNSFVQNQEWLVYNYVDVQFGEVKKVYENSGQVLHPTVTFVVRTQRRFQFYVYNFILVLFFINTMTFTTFAVSHEKPENRLQLTFILLLTTVGFRTNVNNVLPKISYLTKMDKIILTSFVIQCIICIWHSIVVLIKKSPPASLAAATATVLLNEVSNATIMATPVTDSGLDTVWIDRYVFLASFLVYIVIHLIFGLLIYLQTTQKSNEFSQKEIEMKQLEAISAAENSPPTD</sequence>
<dbReference type="Proteomes" id="UP000015101">
    <property type="component" value="Unassembled WGS sequence"/>
</dbReference>
<dbReference type="InterPro" id="IPR006201">
    <property type="entry name" value="Neur_channel"/>
</dbReference>
<dbReference type="AlphaFoldDB" id="T1FT33"/>
<feature type="transmembrane region" description="Helical" evidence="1">
    <location>
        <begin position="309"/>
        <end position="330"/>
    </location>
</feature>
<evidence type="ECO:0000313" key="4">
    <source>
        <dbReference type="EnsemblMetazoa" id="HelroP191571"/>
    </source>
</evidence>
<dbReference type="EMBL" id="KB096411">
    <property type="protein sequence ID" value="ESO05047.1"/>
    <property type="molecule type" value="Genomic_DNA"/>
</dbReference>
<accession>T1FT33</accession>
<reference evidence="4" key="3">
    <citation type="submission" date="2015-06" db="UniProtKB">
        <authorList>
            <consortium name="EnsemblMetazoa"/>
        </authorList>
    </citation>
    <scope>IDENTIFICATION</scope>
</reference>
<evidence type="ECO:0000313" key="3">
    <source>
        <dbReference type="EMBL" id="ESO05047.1"/>
    </source>
</evidence>
<dbReference type="FunFam" id="1.20.58.390:FF:000110">
    <property type="entry name" value="Uncharacterized protein"/>
    <property type="match status" value="1"/>
</dbReference>
<organism evidence="4 5">
    <name type="scientific">Helobdella robusta</name>
    <name type="common">Californian leech</name>
    <dbReference type="NCBI Taxonomy" id="6412"/>
    <lineage>
        <taxon>Eukaryota</taxon>
        <taxon>Metazoa</taxon>
        <taxon>Spiralia</taxon>
        <taxon>Lophotrochozoa</taxon>
        <taxon>Annelida</taxon>
        <taxon>Clitellata</taxon>
        <taxon>Hirudinea</taxon>
        <taxon>Rhynchobdellida</taxon>
        <taxon>Glossiphoniidae</taxon>
        <taxon>Helobdella</taxon>
    </lineage>
</organism>
<reference evidence="5" key="1">
    <citation type="submission" date="2012-12" db="EMBL/GenBank/DDBJ databases">
        <authorList>
            <person name="Hellsten U."/>
            <person name="Grimwood J."/>
            <person name="Chapman J.A."/>
            <person name="Shapiro H."/>
            <person name="Aerts A."/>
            <person name="Otillar R.P."/>
            <person name="Terry A.Y."/>
            <person name="Boore J.L."/>
            <person name="Simakov O."/>
            <person name="Marletaz F."/>
            <person name="Cho S.-J."/>
            <person name="Edsinger-Gonzales E."/>
            <person name="Havlak P."/>
            <person name="Kuo D.-H."/>
            <person name="Larsson T."/>
            <person name="Lv J."/>
            <person name="Arendt D."/>
            <person name="Savage R."/>
            <person name="Osoegawa K."/>
            <person name="de Jong P."/>
            <person name="Lindberg D.R."/>
            <person name="Seaver E.C."/>
            <person name="Weisblat D.A."/>
            <person name="Putnam N.H."/>
            <person name="Grigoriev I.V."/>
            <person name="Rokhsar D.S."/>
        </authorList>
    </citation>
    <scope>NUCLEOTIDE SEQUENCE</scope>
</reference>
<dbReference type="InParanoid" id="T1FT33"/>
<dbReference type="CTD" id="20211980"/>
<dbReference type="InterPro" id="IPR036734">
    <property type="entry name" value="Neur_chan_lig-bd_sf"/>
</dbReference>
<dbReference type="OMA" id="WEDIINA"/>
<feature type="transmembrane region" description="Helical" evidence="1">
    <location>
        <begin position="245"/>
        <end position="266"/>
    </location>
</feature>
<dbReference type="OrthoDB" id="203862at2759"/>
<evidence type="ECO:0000313" key="5">
    <source>
        <dbReference type="Proteomes" id="UP000015101"/>
    </source>
</evidence>
<dbReference type="Pfam" id="PF02931">
    <property type="entry name" value="Neur_chan_LBD"/>
    <property type="match status" value="1"/>
</dbReference>
<keyword evidence="5" id="KW-1185">Reference proteome</keyword>
<dbReference type="KEGG" id="hro:HELRODRAFT_191571"/>
<protein>
    <recommendedName>
        <fullName evidence="2">Neurotransmitter-gated ion-channel ligand-binding domain-containing protein</fullName>
    </recommendedName>
</protein>
<dbReference type="Gene3D" id="1.20.58.390">
    <property type="entry name" value="Neurotransmitter-gated ion-channel transmembrane domain"/>
    <property type="match status" value="1"/>
</dbReference>
<dbReference type="Gene3D" id="2.70.170.10">
    <property type="entry name" value="Neurotransmitter-gated ion-channel ligand-binding domain"/>
    <property type="match status" value="1"/>
</dbReference>
<dbReference type="GO" id="GO:0004888">
    <property type="term" value="F:transmembrane signaling receptor activity"/>
    <property type="evidence" value="ECO:0007669"/>
    <property type="project" value="InterPro"/>
</dbReference>
<evidence type="ECO:0000256" key="1">
    <source>
        <dbReference type="SAM" id="Phobius"/>
    </source>
</evidence>
<dbReference type="FunFam" id="2.70.170.10:FF:000053">
    <property type="entry name" value="Predicted protein"/>
    <property type="match status" value="1"/>
</dbReference>
<name>T1FT33_HELRO</name>
<keyword evidence="1" id="KW-0472">Membrane</keyword>
<keyword evidence="1" id="KW-0812">Transmembrane</keyword>
<dbReference type="InterPro" id="IPR006202">
    <property type="entry name" value="Neur_chan_lig-bd"/>
</dbReference>
<dbReference type="HOGENOM" id="CLU_037554_0_0_1"/>
<dbReference type="GO" id="GO:0005230">
    <property type="term" value="F:extracellular ligand-gated monoatomic ion channel activity"/>
    <property type="evidence" value="ECO:0007669"/>
    <property type="project" value="InterPro"/>
</dbReference>
<dbReference type="EnsemblMetazoa" id="HelroT191571">
    <property type="protein sequence ID" value="HelroP191571"/>
    <property type="gene ID" value="HelroG191571"/>
</dbReference>
<gene>
    <name evidence="4" type="primary">20211980</name>
    <name evidence="3" type="ORF">HELRODRAFT_191571</name>
</gene>
<feature type="transmembrane region" description="Helical" evidence="1">
    <location>
        <begin position="278"/>
        <end position="297"/>
    </location>
</feature>
<keyword evidence="1" id="KW-1133">Transmembrane helix</keyword>
<evidence type="ECO:0000259" key="2">
    <source>
        <dbReference type="Pfam" id="PF02931"/>
    </source>
</evidence>
<dbReference type="InterPro" id="IPR038050">
    <property type="entry name" value="Neuro_actylchol_rec"/>
</dbReference>
<dbReference type="SUPFAM" id="SSF63712">
    <property type="entry name" value="Nicotinic receptor ligand binding domain-like"/>
    <property type="match status" value="1"/>
</dbReference>
<feature type="domain" description="Neurotransmitter-gated ion-channel ligand-binding" evidence="2">
    <location>
        <begin position="53"/>
        <end position="242"/>
    </location>
</feature>
<dbReference type="GeneID" id="20211980"/>
<dbReference type="RefSeq" id="XP_009016980.1">
    <property type="nucleotide sequence ID" value="XM_009018732.1"/>
</dbReference>